<dbReference type="InterPro" id="IPR029787">
    <property type="entry name" value="Nucleotide_cyclase"/>
</dbReference>
<dbReference type="InterPro" id="IPR001054">
    <property type="entry name" value="A/G_cyclase"/>
</dbReference>
<dbReference type="PROSITE" id="PS50125">
    <property type="entry name" value="GUANYLATE_CYCLASE_2"/>
    <property type="match status" value="1"/>
</dbReference>
<name>A0A0F9ELP7_9ZZZZ</name>
<dbReference type="CDD" id="cd07302">
    <property type="entry name" value="CHD"/>
    <property type="match status" value="1"/>
</dbReference>
<dbReference type="GO" id="GO:0009190">
    <property type="term" value="P:cyclic nucleotide biosynthetic process"/>
    <property type="evidence" value="ECO:0007669"/>
    <property type="project" value="InterPro"/>
</dbReference>
<accession>A0A0F9ELP7</accession>
<dbReference type="Gene3D" id="3.30.70.1230">
    <property type="entry name" value="Nucleotide cyclase"/>
    <property type="match status" value="1"/>
</dbReference>
<gene>
    <name evidence="2" type="ORF">LCGC14_2058750</name>
</gene>
<sequence>MSLEDFFKDIDEEVKTVNSSEFEVEIVETSYVPSFSDPNITYDNLDTNKKKCKRLESCVLYVDIRGSAQISAERQPKTLAKMYSCFIRSMIACARYYGGHVRNIIGDRVMVVFDKANCFTNAVNTAVLMNSVCKHILNKRIKSFEFSAGIGIDYGKMLITKSGAIRQGDEKEFYRSLVWLGKPANVASRLTDLANKSESYTVRGVRQGLHYPLTDVWSWTDVHFEEFLGRLKKTYTPKLIHEEEYFKSFYITDMGHYYSSHSPILMTKAVYDGYKSENPDSETVKNGWFSKKTIKVKDYDGDVYGGDVIKTAVENI</sequence>
<dbReference type="GO" id="GO:0035556">
    <property type="term" value="P:intracellular signal transduction"/>
    <property type="evidence" value="ECO:0007669"/>
    <property type="project" value="InterPro"/>
</dbReference>
<comment type="caution">
    <text evidence="2">The sequence shown here is derived from an EMBL/GenBank/DDBJ whole genome shotgun (WGS) entry which is preliminary data.</text>
</comment>
<proteinExistence type="predicted"/>
<evidence type="ECO:0000313" key="2">
    <source>
        <dbReference type="EMBL" id="KKL75053.1"/>
    </source>
</evidence>
<reference evidence="2" key="1">
    <citation type="journal article" date="2015" name="Nature">
        <title>Complex archaea that bridge the gap between prokaryotes and eukaryotes.</title>
        <authorList>
            <person name="Spang A."/>
            <person name="Saw J.H."/>
            <person name="Jorgensen S.L."/>
            <person name="Zaremba-Niedzwiedzka K."/>
            <person name="Martijn J."/>
            <person name="Lind A.E."/>
            <person name="van Eijk R."/>
            <person name="Schleper C."/>
            <person name="Guy L."/>
            <person name="Ettema T.J."/>
        </authorList>
    </citation>
    <scope>NUCLEOTIDE SEQUENCE</scope>
</reference>
<evidence type="ECO:0000259" key="1">
    <source>
        <dbReference type="PROSITE" id="PS50125"/>
    </source>
</evidence>
<organism evidence="2">
    <name type="scientific">marine sediment metagenome</name>
    <dbReference type="NCBI Taxonomy" id="412755"/>
    <lineage>
        <taxon>unclassified sequences</taxon>
        <taxon>metagenomes</taxon>
        <taxon>ecological metagenomes</taxon>
    </lineage>
</organism>
<dbReference type="SUPFAM" id="SSF55073">
    <property type="entry name" value="Nucleotide cyclase"/>
    <property type="match status" value="1"/>
</dbReference>
<feature type="domain" description="Guanylate cyclase" evidence="1">
    <location>
        <begin position="58"/>
        <end position="191"/>
    </location>
</feature>
<protein>
    <recommendedName>
        <fullName evidence="1">Guanylate cyclase domain-containing protein</fullName>
    </recommendedName>
</protein>
<dbReference type="Pfam" id="PF00211">
    <property type="entry name" value="Guanylate_cyc"/>
    <property type="match status" value="1"/>
</dbReference>
<dbReference type="AlphaFoldDB" id="A0A0F9ELP7"/>
<dbReference type="EMBL" id="LAZR01024464">
    <property type="protein sequence ID" value="KKL75053.1"/>
    <property type="molecule type" value="Genomic_DNA"/>
</dbReference>